<keyword evidence="1" id="KW-0812">Transmembrane</keyword>
<keyword evidence="3" id="KW-1185">Reference proteome</keyword>
<keyword evidence="1" id="KW-1133">Transmembrane helix</keyword>
<evidence type="ECO:0000256" key="1">
    <source>
        <dbReference type="SAM" id="Phobius"/>
    </source>
</evidence>
<evidence type="ECO:0000313" key="3">
    <source>
        <dbReference type="Proteomes" id="UP001162793"/>
    </source>
</evidence>
<feature type="transmembrane region" description="Helical" evidence="1">
    <location>
        <begin position="50"/>
        <end position="68"/>
    </location>
</feature>
<organism evidence="2 3">
    <name type="scientific">Ralstonia chuxiongensis</name>
    <dbReference type="NCBI Taxonomy" id="2957504"/>
    <lineage>
        <taxon>Bacteria</taxon>
        <taxon>Pseudomonadati</taxon>
        <taxon>Pseudomonadota</taxon>
        <taxon>Betaproteobacteria</taxon>
        <taxon>Burkholderiales</taxon>
        <taxon>Burkholderiaceae</taxon>
        <taxon>Ralstonia</taxon>
    </lineage>
</organism>
<gene>
    <name evidence="2" type="ORF">NKG59_13315</name>
</gene>
<feature type="transmembrane region" description="Helical" evidence="1">
    <location>
        <begin position="80"/>
        <end position="98"/>
    </location>
</feature>
<protein>
    <recommendedName>
        <fullName evidence="4">Transmembrane protein</fullName>
    </recommendedName>
</protein>
<reference evidence="3" key="1">
    <citation type="journal article" date="2023" name="Front. Microbiol.">
        <title>Ralstonia chuxiongensis sp. nov., Ralstonia mojiangensis sp. nov., and Ralstonia soli sp. nov., isolated from tobacco fields, are three novel species in the family Burkholderiaceae.</title>
        <authorList>
            <person name="Lu C.H."/>
            <person name="Zhang Y.Y."/>
            <person name="Jiang N."/>
            <person name="Chen W."/>
            <person name="Shao X."/>
            <person name="Zhao Z.M."/>
            <person name="Lu W.L."/>
            <person name="Hu X."/>
            <person name="Xi Y.X."/>
            <person name="Zou S.Y."/>
            <person name="Wei Q.J."/>
            <person name="Lin Z.L."/>
            <person name="Gong L."/>
            <person name="Gai X.T."/>
            <person name="Zhang L.Q."/>
            <person name="Li J.Y."/>
            <person name="Jin Y."/>
            <person name="Xia Z.Y."/>
        </authorList>
    </citation>
    <scope>NUCLEOTIDE SEQUENCE [LARGE SCALE GENOMIC DNA]</scope>
    <source>
        <strain evidence="3">21YRMH01-3</strain>
    </source>
</reference>
<dbReference type="Proteomes" id="UP001162793">
    <property type="component" value="Unassembled WGS sequence"/>
</dbReference>
<proteinExistence type="predicted"/>
<dbReference type="AlphaFoldDB" id="A0AA41WVS7"/>
<dbReference type="RefSeq" id="WP_253537432.1">
    <property type="nucleotide sequence ID" value="NZ_JAMYWC010000003.1"/>
</dbReference>
<sequence>MAWPHLISWFFGGAFLANAVPHFVFGIAGKPFQSPFATPPGEGLSSSTVNVLWGAFNLAVGYVLVLRVGDFHLRNSTDAVAIGLGILALGVPMARRFGRFNGGNLGGDLPQRQ</sequence>
<keyword evidence="1" id="KW-0472">Membrane</keyword>
<dbReference type="EMBL" id="JAMYWC010000003">
    <property type="protein sequence ID" value="MCP1173337.1"/>
    <property type="molecule type" value="Genomic_DNA"/>
</dbReference>
<evidence type="ECO:0000313" key="2">
    <source>
        <dbReference type="EMBL" id="MCP1173337.1"/>
    </source>
</evidence>
<name>A0AA41WVS7_9RALS</name>
<evidence type="ECO:0008006" key="4">
    <source>
        <dbReference type="Google" id="ProtNLM"/>
    </source>
</evidence>
<comment type="caution">
    <text evidence="2">The sequence shown here is derived from an EMBL/GenBank/DDBJ whole genome shotgun (WGS) entry which is preliminary data.</text>
</comment>
<accession>A0AA41WVS7</accession>